<dbReference type="EMBL" id="JAVDXO010000007">
    <property type="protein sequence ID" value="MDR7307757.1"/>
    <property type="molecule type" value="Genomic_DNA"/>
</dbReference>
<dbReference type="RefSeq" id="WP_310344237.1">
    <property type="nucleotide sequence ID" value="NZ_JAVDXO010000007.1"/>
</dbReference>
<organism evidence="2 3">
    <name type="scientific">Rhodoferax saidenbachensis</name>
    <dbReference type="NCBI Taxonomy" id="1484693"/>
    <lineage>
        <taxon>Bacteria</taxon>
        <taxon>Pseudomonadati</taxon>
        <taxon>Pseudomonadota</taxon>
        <taxon>Betaproteobacteria</taxon>
        <taxon>Burkholderiales</taxon>
        <taxon>Comamonadaceae</taxon>
        <taxon>Rhodoferax</taxon>
    </lineage>
</organism>
<comment type="caution">
    <text evidence="2">The sequence shown here is derived from an EMBL/GenBank/DDBJ whole genome shotgun (WGS) entry which is preliminary data.</text>
</comment>
<proteinExistence type="predicted"/>
<keyword evidence="3" id="KW-1185">Reference proteome</keyword>
<name>A0ABU1ZQC1_9BURK</name>
<evidence type="ECO:0000313" key="3">
    <source>
        <dbReference type="Proteomes" id="UP001268089"/>
    </source>
</evidence>
<sequence>MVAITATNSTTPSLQASLSMVRLEQAKREADTAEAKAENLRAEANDAERDAQDRQDNVRELSSSASKPTDTPASSTYSAPTKSNFVAVPTATQDFLVRMYKATSPQFAASGNPLKDDSKAAPAINTLGQATGRIVNLSV</sequence>
<feature type="compositionally biased region" description="Polar residues" evidence="1">
    <location>
        <begin position="60"/>
        <end position="83"/>
    </location>
</feature>
<protein>
    <submittedName>
        <fullName evidence="2">Uncharacterized protein</fullName>
    </submittedName>
</protein>
<reference evidence="2 3" key="1">
    <citation type="submission" date="2023-07" db="EMBL/GenBank/DDBJ databases">
        <title>Sorghum-associated microbial communities from plants grown in Nebraska, USA.</title>
        <authorList>
            <person name="Schachtman D."/>
        </authorList>
    </citation>
    <scope>NUCLEOTIDE SEQUENCE [LARGE SCALE GENOMIC DNA]</scope>
    <source>
        <strain evidence="2 3">BE308</strain>
    </source>
</reference>
<accession>A0ABU1ZQC1</accession>
<evidence type="ECO:0000256" key="1">
    <source>
        <dbReference type="SAM" id="MobiDB-lite"/>
    </source>
</evidence>
<evidence type="ECO:0000313" key="2">
    <source>
        <dbReference type="EMBL" id="MDR7307757.1"/>
    </source>
</evidence>
<dbReference type="Proteomes" id="UP001268089">
    <property type="component" value="Unassembled WGS sequence"/>
</dbReference>
<feature type="region of interest" description="Disordered" evidence="1">
    <location>
        <begin position="24"/>
        <end position="83"/>
    </location>
</feature>
<gene>
    <name evidence="2" type="ORF">J2X15_003061</name>
</gene>
<feature type="compositionally biased region" description="Basic and acidic residues" evidence="1">
    <location>
        <begin position="24"/>
        <end position="59"/>
    </location>
</feature>